<dbReference type="AlphaFoldDB" id="A0A4Z0QHD8"/>
<comment type="caution">
    <text evidence="2">The sequence shown here is derived from an EMBL/GenBank/DDBJ whole genome shotgun (WGS) entry which is preliminary data.</text>
</comment>
<sequence>MLPDFPDSDPADEALRRLWQAAPAPEALVPAAEQRRQLASRRRNILLRKFFTLLCLLAAPLAMLWVWLTSPVGALGAAGLLLTGGALLGAIWRQQRTLRLFYTFPARETPPAYGARLRRYYQWQQRYGLPFYQAYVILLNTGLALFFMDIYRGRPAWQLVLPTGLALLTVVMIRRFSHHHVQREQHQLEQLLRGLDGLA</sequence>
<gene>
    <name evidence="2" type="ORF">E5K02_05335</name>
</gene>
<dbReference type="OrthoDB" id="883182at2"/>
<keyword evidence="1" id="KW-1133">Transmembrane helix</keyword>
<feature type="transmembrane region" description="Helical" evidence="1">
    <location>
        <begin position="50"/>
        <end position="68"/>
    </location>
</feature>
<evidence type="ECO:0000313" key="2">
    <source>
        <dbReference type="EMBL" id="TGE28886.1"/>
    </source>
</evidence>
<protein>
    <submittedName>
        <fullName evidence="2">Uncharacterized protein</fullName>
    </submittedName>
</protein>
<feature type="transmembrane region" description="Helical" evidence="1">
    <location>
        <begin position="74"/>
        <end position="92"/>
    </location>
</feature>
<dbReference type="RefSeq" id="WP_135392786.1">
    <property type="nucleotide sequence ID" value="NZ_SRMB01000001.1"/>
</dbReference>
<reference evidence="2 3" key="1">
    <citation type="submission" date="2019-04" db="EMBL/GenBank/DDBJ databases">
        <authorList>
            <person name="Feng G."/>
            <person name="Zhang J."/>
            <person name="Zhu H."/>
        </authorList>
    </citation>
    <scope>NUCLEOTIDE SEQUENCE [LARGE SCALE GENOMIC DNA]</scope>
    <source>
        <strain evidence="2 3">9PBR-1</strain>
    </source>
</reference>
<proteinExistence type="predicted"/>
<feature type="transmembrane region" description="Helical" evidence="1">
    <location>
        <begin position="156"/>
        <end position="173"/>
    </location>
</feature>
<organism evidence="2 3">
    <name type="scientific">Hymenobacter metallicola</name>
    <dbReference type="NCBI Taxonomy" id="2563114"/>
    <lineage>
        <taxon>Bacteria</taxon>
        <taxon>Pseudomonadati</taxon>
        <taxon>Bacteroidota</taxon>
        <taxon>Cytophagia</taxon>
        <taxon>Cytophagales</taxon>
        <taxon>Hymenobacteraceae</taxon>
        <taxon>Hymenobacter</taxon>
    </lineage>
</organism>
<name>A0A4Z0QHD8_9BACT</name>
<evidence type="ECO:0000256" key="1">
    <source>
        <dbReference type="SAM" id="Phobius"/>
    </source>
</evidence>
<dbReference type="Proteomes" id="UP000298471">
    <property type="component" value="Unassembled WGS sequence"/>
</dbReference>
<evidence type="ECO:0000313" key="3">
    <source>
        <dbReference type="Proteomes" id="UP000298471"/>
    </source>
</evidence>
<keyword evidence="3" id="KW-1185">Reference proteome</keyword>
<keyword evidence="1" id="KW-0472">Membrane</keyword>
<accession>A0A4Z0QHD8</accession>
<dbReference type="EMBL" id="SRMB01000001">
    <property type="protein sequence ID" value="TGE28886.1"/>
    <property type="molecule type" value="Genomic_DNA"/>
</dbReference>
<keyword evidence="1" id="KW-0812">Transmembrane</keyword>
<feature type="transmembrane region" description="Helical" evidence="1">
    <location>
        <begin position="127"/>
        <end position="150"/>
    </location>
</feature>